<name>A0A0B4XNX3_9GAMM</name>
<dbReference type="EMBL" id="CP004387">
    <property type="protein sequence ID" value="AJD48193.1"/>
    <property type="molecule type" value="Genomic_DNA"/>
</dbReference>
<evidence type="ECO:0000256" key="1">
    <source>
        <dbReference type="ARBA" id="ARBA00022475"/>
    </source>
</evidence>
<keyword evidence="6" id="KW-1185">Reference proteome</keyword>
<protein>
    <recommendedName>
        <fullName evidence="4">High frequency lysogenization protein HflD homolog</fullName>
    </recommendedName>
</protein>
<dbReference type="PANTHER" id="PTHR38100">
    <property type="entry name" value="HIGH FREQUENCY LYSOGENIZATION PROTEIN HFLD"/>
    <property type="match status" value="1"/>
</dbReference>
<dbReference type="SUPFAM" id="SSF101322">
    <property type="entry name" value="YcfC-like"/>
    <property type="match status" value="1"/>
</dbReference>
<proteinExistence type="inferred from homology"/>
<dbReference type="Proteomes" id="UP000006764">
    <property type="component" value="Chromosome"/>
</dbReference>
<reference evidence="5 6" key="1">
    <citation type="journal article" date="2012" name="J. Bacteriol.">
        <title>Genome sequence of an alkane-degrading bacterium, Alcanivorax pacificus type strain W11-5, isolated from deep sea sediment.</title>
        <authorList>
            <person name="Lai Q."/>
            <person name="Shao Z."/>
        </authorList>
    </citation>
    <scope>NUCLEOTIDE SEQUENCE [LARGE SCALE GENOMIC DNA]</scope>
    <source>
        <strain evidence="5 6">W11-5</strain>
    </source>
</reference>
<evidence type="ECO:0000313" key="5">
    <source>
        <dbReference type="EMBL" id="AJD48193.1"/>
    </source>
</evidence>
<dbReference type="RefSeq" id="WP_008737636.1">
    <property type="nucleotide sequence ID" value="NZ_CP004387.1"/>
</dbReference>
<dbReference type="KEGG" id="apac:S7S_08895"/>
<evidence type="ECO:0000256" key="3">
    <source>
        <dbReference type="ARBA" id="ARBA00023136"/>
    </source>
</evidence>
<dbReference type="Gene3D" id="1.10.3890.10">
    <property type="entry name" value="HflD-like"/>
    <property type="match status" value="1"/>
</dbReference>
<evidence type="ECO:0000313" key="6">
    <source>
        <dbReference type="Proteomes" id="UP000006764"/>
    </source>
</evidence>
<dbReference type="Pfam" id="PF04356">
    <property type="entry name" value="DUF489"/>
    <property type="match status" value="1"/>
</dbReference>
<gene>
    <name evidence="4" type="primary">hflD</name>
    <name evidence="5" type="ORF">S7S_08895</name>
</gene>
<keyword evidence="3 4" id="KW-0472">Membrane</keyword>
<dbReference type="STRING" id="391936.S7S_08895"/>
<sequence length="212" mass="23315">MSHSDADLHQVMALGAIFQSAALADRVASTGQCPEDQARVLIEGAMNLAPASYADVFPSVTALRPGLVLLRDALSGSQDKTPANARTVGYALALMHLSGRLRRDSSLMSVLRNRLEALDAQRSHFGDLASTEFCHRLAGIYVDTLGTLKFRIKVQGEPNHLRNEDNAARIRALFLAGVRAAFLWHQAGGRRWHLLLRRQRLLSAAEHFININ</sequence>
<dbReference type="GO" id="GO:0005886">
    <property type="term" value="C:plasma membrane"/>
    <property type="evidence" value="ECO:0007669"/>
    <property type="project" value="UniProtKB-SubCell"/>
</dbReference>
<evidence type="ECO:0000256" key="4">
    <source>
        <dbReference type="HAMAP-Rule" id="MF_00695"/>
    </source>
</evidence>
<dbReference type="OrthoDB" id="9788031at2"/>
<dbReference type="HOGENOM" id="CLU_098920_0_0_6"/>
<keyword evidence="1 4" id="KW-1003">Cell membrane</keyword>
<accession>A0A0B4XNX3</accession>
<dbReference type="InterPro" id="IPR007451">
    <property type="entry name" value="HflD"/>
</dbReference>
<dbReference type="PANTHER" id="PTHR38100:SF1">
    <property type="entry name" value="HIGH FREQUENCY LYSOGENIZATION PROTEIN HFLD"/>
    <property type="match status" value="1"/>
</dbReference>
<evidence type="ECO:0000256" key="2">
    <source>
        <dbReference type="ARBA" id="ARBA00022490"/>
    </source>
</evidence>
<dbReference type="NCBIfam" id="NF001246">
    <property type="entry name" value="PRK00218.1-2"/>
    <property type="match status" value="1"/>
</dbReference>
<dbReference type="GO" id="GO:0005737">
    <property type="term" value="C:cytoplasm"/>
    <property type="evidence" value="ECO:0007669"/>
    <property type="project" value="UniProtKB-SubCell"/>
</dbReference>
<comment type="subcellular location">
    <subcellularLocation>
        <location evidence="4">Cytoplasm</location>
    </subcellularLocation>
    <subcellularLocation>
        <location evidence="4">Cell membrane</location>
        <topology evidence="4">Peripheral membrane protein</topology>
        <orientation evidence="4">Cytoplasmic side</orientation>
    </subcellularLocation>
</comment>
<organism evidence="5 6">
    <name type="scientific">Isoalcanivorax pacificus W11-5</name>
    <dbReference type="NCBI Taxonomy" id="391936"/>
    <lineage>
        <taxon>Bacteria</taxon>
        <taxon>Pseudomonadati</taxon>
        <taxon>Pseudomonadota</taxon>
        <taxon>Gammaproteobacteria</taxon>
        <taxon>Oceanospirillales</taxon>
        <taxon>Alcanivoracaceae</taxon>
        <taxon>Isoalcanivorax</taxon>
    </lineage>
</organism>
<comment type="similarity">
    <text evidence="4">Belongs to the HflD family.</text>
</comment>
<keyword evidence="2 4" id="KW-0963">Cytoplasm</keyword>
<dbReference type="HAMAP" id="MF_00695">
    <property type="entry name" value="HflD_protein"/>
    <property type="match status" value="1"/>
</dbReference>
<dbReference type="InterPro" id="IPR035932">
    <property type="entry name" value="HflD-like_sf"/>
</dbReference>
<dbReference type="AlphaFoldDB" id="A0A0B4XNX3"/>